<evidence type="ECO:0000256" key="7">
    <source>
        <dbReference type="ARBA" id="ARBA00023033"/>
    </source>
</evidence>
<evidence type="ECO:0000256" key="6">
    <source>
        <dbReference type="ARBA" id="ARBA00023004"/>
    </source>
</evidence>
<accession>A0A7C8IL54</accession>
<dbReference type="InParanoid" id="A0A7C8IL54"/>
<evidence type="ECO:0000256" key="9">
    <source>
        <dbReference type="SAM" id="SignalP"/>
    </source>
</evidence>
<dbReference type="OrthoDB" id="1844152at2759"/>
<keyword evidence="3 8" id="KW-0349">Heme</keyword>
<dbReference type="GO" id="GO:0016705">
    <property type="term" value="F:oxidoreductase activity, acting on paired donors, with incorporation or reduction of molecular oxygen"/>
    <property type="evidence" value="ECO:0007669"/>
    <property type="project" value="InterPro"/>
</dbReference>
<evidence type="ECO:0000256" key="2">
    <source>
        <dbReference type="ARBA" id="ARBA00010617"/>
    </source>
</evidence>
<dbReference type="InterPro" id="IPR002403">
    <property type="entry name" value="Cyt_P450_E_grp-IV"/>
</dbReference>
<keyword evidence="7" id="KW-0503">Monooxygenase</keyword>
<keyword evidence="5" id="KW-0560">Oxidoreductase</keyword>
<dbReference type="GO" id="GO:0004497">
    <property type="term" value="F:monooxygenase activity"/>
    <property type="evidence" value="ECO:0007669"/>
    <property type="project" value="UniProtKB-KW"/>
</dbReference>
<dbReference type="Proteomes" id="UP000481858">
    <property type="component" value="Unassembled WGS sequence"/>
</dbReference>
<dbReference type="GO" id="GO:0020037">
    <property type="term" value="F:heme binding"/>
    <property type="evidence" value="ECO:0007669"/>
    <property type="project" value="InterPro"/>
</dbReference>
<reference evidence="10 11" key="1">
    <citation type="submission" date="2019-12" db="EMBL/GenBank/DDBJ databases">
        <title>Draft genome sequence of the ascomycete Xylaria multiplex DSM 110363.</title>
        <authorList>
            <person name="Buettner E."/>
            <person name="Kellner H."/>
        </authorList>
    </citation>
    <scope>NUCLEOTIDE SEQUENCE [LARGE SCALE GENOMIC DNA]</scope>
    <source>
        <strain evidence="10 11">DSM 110363</strain>
    </source>
</reference>
<protein>
    <recommendedName>
        <fullName evidence="12">Cytochrome P450</fullName>
    </recommendedName>
</protein>
<evidence type="ECO:0000256" key="3">
    <source>
        <dbReference type="ARBA" id="ARBA00022617"/>
    </source>
</evidence>
<dbReference type="EMBL" id="WUBL01000232">
    <property type="protein sequence ID" value="KAF2963105.1"/>
    <property type="molecule type" value="Genomic_DNA"/>
</dbReference>
<dbReference type="PANTHER" id="PTHR46206:SF1">
    <property type="entry name" value="P450, PUTATIVE (EUROFUNG)-RELATED"/>
    <property type="match status" value="1"/>
</dbReference>
<dbReference type="PRINTS" id="PR00465">
    <property type="entry name" value="EP450IV"/>
</dbReference>
<evidence type="ECO:0000256" key="1">
    <source>
        <dbReference type="ARBA" id="ARBA00001971"/>
    </source>
</evidence>
<organism evidence="10 11">
    <name type="scientific">Xylaria multiplex</name>
    <dbReference type="NCBI Taxonomy" id="323545"/>
    <lineage>
        <taxon>Eukaryota</taxon>
        <taxon>Fungi</taxon>
        <taxon>Dikarya</taxon>
        <taxon>Ascomycota</taxon>
        <taxon>Pezizomycotina</taxon>
        <taxon>Sordariomycetes</taxon>
        <taxon>Xylariomycetidae</taxon>
        <taxon>Xylariales</taxon>
        <taxon>Xylariaceae</taxon>
        <taxon>Xylaria</taxon>
    </lineage>
</organism>
<comment type="cofactor">
    <cofactor evidence="1 8">
        <name>heme</name>
        <dbReference type="ChEBI" id="CHEBI:30413"/>
    </cofactor>
</comment>
<name>A0A7C8IL54_9PEZI</name>
<evidence type="ECO:0008006" key="12">
    <source>
        <dbReference type="Google" id="ProtNLM"/>
    </source>
</evidence>
<feature type="signal peptide" evidence="9">
    <location>
        <begin position="1"/>
        <end position="22"/>
    </location>
</feature>
<dbReference type="AlphaFoldDB" id="A0A7C8IL54"/>
<evidence type="ECO:0000256" key="5">
    <source>
        <dbReference type="ARBA" id="ARBA00023002"/>
    </source>
</evidence>
<proteinExistence type="inferred from homology"/>
<dbReference type="SUPFAM" id="SSF48264">
    <property type="entry name" value="Cytochrome P450"/>
    <property type="match status" value="1"/>
</dbReference>
<dbReference type="GO" id="GO:0005506">
    <property type="term" value="F:iron ion binding"/>
    <property type="evidence" value="ECO:0007669"/>
    <property type="project" value="InterPro"/>
</dbReference>
<dbReference type="PANTHER" id="PTHR46206">
    <property type="entry name" value="CYTOCHROME P450"/>
    <property type="match status" value="1"/>
</dbReference>
<gene>
    <name evidence="10" type="ORF">GQX73_g10472</name>
</gene>
<evidence type="ECO:0000313" key="11">
    <source>
        <dbReference type="Proteomes" id="UP000481858"/>
    </source>
</evidence>
<comment type="caution">
    <text evidence="10">The sequence shown here is derived from an EMBL/GenBank/DDBJ whole genome shotgun (WGS) entry which is preliminary data.</text>
</comment>
<comment type="similarity">
    <text evidence="2">Belongs to the cytochrome P450 family.</text>
</comment>
<keyword evidence="6 8" id="KW-0408">Iron</keyword>
<keyword evidence="11" id="KW-1185">Reference proteome</keyword>
<feature type="binding site" description="axial binding residue" evidence="8">
    <location>
        <position position="479"/>
    </location>
    <ligand>
        <name>heme</name>
        <dbReference type="ChEBI" id="CHEBI:30413"/>
    </ligand>
    <ligandPart>
        <name>Fe</name>
        <dbReference type="ChEBI" id="CHEBI:18248"/>
    </ligandPart>
</feature>
<evidence type="ECO:0000256" key="4">
    <source>
        <dbReference type="ARBA" id="ARBA00022723"/>
    </source>
</evidence>
<dbReference type="Pfam" id="PF00067">
    <property type="entry name" value="p450"/>
    <property type="match status" value="1"/>
</dbReference>
<keyword evidence="4 8" id="KW-0479">Metal-binding</keyword>
<dbReference type="InterPro" id="IPR001128">
    <property type="entry name" value="Cyt_P450"/>
</dbReference>
<dbReference type="Gene3D" id="1.10.630.10">
    <property type="entry name" value="Cytochrome P450"/>
    <property type="match status" value="1"/>
</dbReference>
<dbReference type="CDD" id="cd11041">
    <property type="entry name" value="CYP503A1-like"/>
    <property type="match status" value="1"/>
</dbReference>
<evidence type="ECO:0000256" key="8">
    <source>
        <dbReference type="PIRSR" id="PIRSR602403-1"/>
    </source>
</evidence>
<feature type="chain" id="PRO_5028855045" description="Cytochrome P450" evidence="9">
    <location>
        <begin position="23"/>
        <end position="532"/>
    </location>
</feature>
<keyword evidence="9" id="KW-0732">Signal</keyword>
<evidence type="ECO:0000313" key="10">
    <source>
        <dbReference type="EMBL" id="KAF2963105.1"/>
    </source>
</evidence>
<sequence length="532" mass="59175">MAWINSWLLVALLAVGLSLLQGIVSAVLHRNTKEGALWVKLDAVGVASGGLFPWGRAIVTSIISTRAFADEGYTKFSKALCRPYALPTTWTGKAIVVVPPSRMHQLLTRPDKQIDSEITNIPGLVETVQMPFVISDPDIYQNTIHFDVVRKKMSKKDMQFFAPITDEEIGLAYEDIWGGSNEWKTINGWDACGQVIARTAQRILIGLPLARDEKLLEASRLYANAVLLGGALMNCFPPFLRKFVGPIIALRARYFRARCVSMLVPIITTRLRIFTAPKQADKVPDDFLQWMIEVAAKGGPEQLNATRIANRLIALMTPLIFATCYVFSHAVLDVHGSPDKEEFISGLYAECKDISEKHGGLGTVEAVDSLYRIDSTIRESMRTSDVAVTNLFRDVSAGKVNLGDGITVTKGVRMAFPTQNIHLDPEYYNKEPKRFDAFRFSRGFEGLDEAGLRARAQERELVVTPTLSFLPLGYGRHACPGRWFAAQTMKQALAYIVLNYDVELTGKPITRKALVNTMVPPVGTQIRIRRKT</sequence>
<dbReference type="InterPro" id="IPR036396">
    <property type="entry name" value="Cyt_P450_sf"/>
</dbReference>